<keyword evidence="2" id="KW-1185">Reference proteome</keyword>
<accession>A0ACC1HJT2</accession>
<feature type="non-terminal residue" evidence="1">
    <location>
        <position position="185"/>
    </location>
</feature>
<sequence>ILESYILLSRYKDAFVIAKEAAELMPKNANALTMVGVVLSHSPESYDKAVAILNTALSIDPRCTDAVAALVSLYVSNDKHDEAIALLEGTLPRNNTDAMHTRLADVLTLANQLPRAVVHYNNALTVDRMLHPEHDDGDEVEEADVGDLDEEMDEEDMALNPHEAFFEGEEQQHIEGGDSSSGSAH</sequence>
<dbReference type="Proteomes" id="UP001145114">
    <property type="component" value="Unassembled WGS sequence"/>
</dbReference>
<protein>
    <submittedName>
        <fullName evidence="1">Anaphase promoting complex subunit 7</fullName>
    </submittedName>
</protein>
<gene>
    <name evidence="1" type="primary">ANAPC7</name>
    <name evidence="1" type="ORF">EV182_007538</name>
</gene>
<dbReference type="EMBL" id="JAMZIH010003526">
    <property type="protein sequence ID" value="KAJ1676769.1"/>
    <property type="molecule type" value="Genomic_DNA"/>
</dbReference>
<comment type="caution">
    <text evidence="1">The sequence shown here is derived from an EMBL/GenBank/DDBJ whole genome shotgun (WGS) entry which is preliminary data.</text>
</comment>
<proteinExistence type="predicted"/>
<organism evidence="1 2">
    <name type="scientific">Spiromyces aspiralis</name>
    <dbReference type="NCBI Taxonomy" id="68401"/>
    <lineage>
        <taxon>Eukaryota</taxon>
        <taxon>Fungi</taxon>
        <taxon>Fungi incertae sedis</taxon>
        <taxon>Zoopagomycota</taxon>
        <taxon>Kickxellomycotina</taxon>
        <taxon>Kickxellomycetes</taxon>
        <taxon>Kickxellales</taxon>
        <taxon>Kickxellaceae</taxon>
        <taxon>Spiromyces</taxon>
    </lineage>
</organism>
<feature type="non-terminal residue" evidence="1">
    <location>
        <position position="1"/>
    </location>
</feature>
<evidence type="ECO:0000313" key="1">
    <source>
        <dbReference type="EMBL" id="KAJ1676769.1"/>
    </source>
</evidence>
<name>A0ACC1HJT2_9FUNG</name>
<evidence type="ECO:0000313" key="2">
    <source>
        <dbReference type="Proteomes" id="UP001145114"/>
    </source>
</evidence>
<reference evidence="1" key="1">
    <citation type="submission" date="2022-06" db="EMBL/GenBank/DDBJ databases">
        <title>Phylogenomic reconstructions and comparative analyses of Kickxellomycotina fungi.</title>
        <authorList>
            <person name="Reynolds N.K."/>
            <person name="Stajich J.E."/>
            <person name="Barry K."/>
            <person name="Grigoriev I.V."/>
            <person name="Crous P."/>
            <person name="Smith M.E."/>
        </authorList>
    </citation>
    <scope>NUCLEOTIDE SEQUENCE</scope>
    <source>
        <strain evidence="1">RSA 2271</strain>
    </source>
</reference>